<protein>
    <submittedName>
        <fullName evidence="1">Uncharacterized protein</fullName>
    </submittedName>
</protein>
<reference evidence="1 2" key="1">
    <citation type="journal article" date="2024" name="G3 (Bethesda)">
        <title>Genome assembly of Hibiscus sabdariffa L. provides insights into metabolisms of medicinal natural products.</title>
        <authorList>
            <person name="Kim T."/>
        </authorList>
    </citation>
    <scope>NUCLEOTIDE SEQUENCE [LARGE SCALE GENOMIC DNA]</scope>
    <source>
        <strain evidence="1">TK-2024</strain>
        <tissue evidence="1">Old leaves</tissue>
    </source>
</reference>
<name>A0ABR2A085_9ROSI</name>
<evidence type="ECO:0000313" key="1">
    <source>
        <dbReference type="EMBL" id="KAK8486258.1"/>
    </source>
</evidence>
<dbReference type="EMBL" id="JBBPBM010001193">
    <property type="protein sequence ID" value="KAK8486258.1"/>
    <property type="molecule type" value="Genomic_DNA"/>
</dbReference>
<gene>
    <name evidence="1" type="ORF">V6N12_020247</name>
</gene>
<dbReference type="Proteomes" id="UP001472677">
    <property type="component" value="Unassembled WGS sequence"/>
</dbReference>
<proteinExistence type="predicted"/>
<organism evidence="1 2">
    <name type="scientific">Hibiscus sabdariffa</name>
    <name type="common">roselle</name>
    <dbReference type="NCBI Taxonomy" id="183260"/>
    <lineage>
        <taxon>Eukaryota</taxon>
        <taxon>Viridiplantae</taxon>
        <taxon>Streptophyta</taxon>
        <taxon>Embryophyta</taxon>
        <taxon>Tracheophyta</taxon>
        <taxon>Spermatophyta</taxon>
        <taxon>Magnoliopsida</taxon>
        <taxon>eudicotyledons</taxon>
        <taxon>Gunneridae</taxon>
        <taxon>Pentapetalae</taxon>
        <taxon>rosids</taxon>
        <taxon>malvids</taxon>
        <taxon>Malvales</taxon>
        <taxon>Malvaceae</taxon>
        <taxon>Malvoideae</taxon>
        <taxon>Hibiscus</taxon>
    </lineage>
</organism>
<accession>A0ABR2A085</accession>
<comment type="caution">
    <text evidence="1">The sequence shown here is derived from an EMBL/GenBank/DDBJ whole genome shotgun (WGS) entry which is preliminary data.</text>
</comment>
<keyword evidence="2" id="KW-1185">Reference proteome</keyword>
<sequence length="148" mass="17085">MEMQNQAFLMKLGHQLITDTDRLWVRIFKAKYIWDGILPQSIRKARSSRLWQGLTEICEVIYASVCWNICDGTTMDFWFDTRVGYTISTSCWMLWKRRCSLIFNSIDSTPCDVLPLCSKLAVSYSTCVADRGEHLNVGDGRTIIGDER</sequence>
<evidence type="ECO:0000313" key="2">
    <source>
        <dbReference type="Proteomes" id="UP001472677"/>
    </source>
</evidence>